<feature type="transmembrane region" description="Helical" evidence="7">
    <location>
        <begin position="134"/>
        <end position="156"/>
    </location>
</feature>
<dbReference type="EMBL" id="JAWRVE010000154">
    <property type="protein sequence ID" value="KAL1852893.1"/>
    <property type="molecule type" value="Genomic_DNA"/>
</dbReference>
<protein>
    <recommendedName>
        <fullName evidence="8">Rhodopsin domain-containing protein</fullName>
    </recommendedName>
</protein>
<dbReference type="PANTHER" id="PTHR33048">
    <property type="entry name" value="PTH11-LIKE INTEGRAL MEMBRANE PROTEIN (AFU_ORTHOLOGUE AFUA_5G11245)"/>
    <property type="match status" value="1"/>
</dbReference>
<feature type="transmembrane region" description="Helical" evidence="7">
    <location>
        <begin position="217"/>
        <end position="237"/>
    </location>
</feature>
<dbReference type="InterPro" id="IPR052337">
    <property type="entry name" value="SAT4-like"/>
</dbReference>
<evidence type="ECO:0000256" key="3">
    <source>
        <dbReference type="ARBA" id="ARBA00022989"/>
    </source>
</evidence>
<gene>
    <name evidence="9" type="ORF">Daus18300_011975</name>
</gene>
<reference evidence="9 10" key="1">
    <citation type="journal article" date="2024" name="IMA Fungus">
        <title>IMA Genome - F19 : A genome assembly and annotation guide to empower mycologists, including annotated draft genome sequences of Ceratocystis pirilliformis, Diaporthe australafricana, Fusarium ophioides, Paecilomyces lecythidis, and Sporothrix stenoceras.</title>
        <authorList>
            <person name="Aylward J."/>
            <person name="Wilson A.M."/>
            <person name="Visagie C.M."/>
            <person name="Spraker J."/>
            <person name="Barnes I."/>
            <person name="Buitendag C."/>
            <person name="Ceriani C."/>
            <person name="Del Mar Angel L."/>
            <person name="du Plessis D."/>
            <person name="Fuchs T."/>
            <person name="Gasser K."/>
            <person name="Kramer D."/>
            <person name="Li W."/>
            <person name="Munsamy K."/>
            <person name="Piso A."/>
            <person name="Price J.L."/>
            <person name="Sonnekus B."/>
            <person name="Thomas C."/>
            <person name="van der Nest A."/>
            <person name="van Dijk A."/>
            <person name="van Heerden A."/>
            <person name="van Vuuren N."/>
            <person name="Yilmaz N."/>
            <person name="Duong T.A."/>
            <person name="van der Merwe N.A."/>
            <person name="Wingfield M.J."/>
            <person name="Wingfield B.D."/>
        </authorList>
    </citation>
    <scope>NUCLEOTIDE SEQUENCE [LARGE SCALE GENOMIC DNA]</scope>
    <source>
        <strain evidence="9 10">CMW 18300</strain>
    </source>
</reference>
<keyword evidence="3 7" id="KW-1133">Transmembrane helix</keyword>
<evidence type="ECO:0000256" key="5">
    <source>
        <dbReference type="ARBA" id="ARBA00038359"/>
    </source>
</evidence>
<keyword evidence="4 7" id="KW-0472">Membrane</keyword>
<evidence type="ECO:0000256" key="2">
    <source>
        <dbReference type="ARBA" id="ARBA00022692"/>
    </source>
</evidence>
<feature type="transmembrane region" description="Helical" evidence="7">
    <location>
        <begin position="59"/>
        <end position="77"/>
    </location>
</feature>
<dbReference type="PANTHER" id="PTHR33048:SF155">
    <property type="entry name" value="INTEGRAL MEMBRANE PROTEIN"/>
    <property type="match status" value="1"/>
</dbReference>
<accession>A0ABR3W4U1</accession>
<feature type="compositionally biased region" description="Polar residues" evidence="6">
    <location>
        <begin position="332"/>
        <end position="344"/>
    </location>
</feature>
<name>A0ABR3W4U1_9PEZI</name>
<feature type="compositionally biased region" description="Basic and acidic residues" evidence="6">
    <location>
        <begin position="362"/>
        <end position="377"/>
    </location>
</feature>
<evidence type="ECO:0000313" key="9">
    <source>
        <dbReference type="EMBL" id="KAL1852893.1"/>
    </source>
</evidence>
<proteinExistence type="inferred from homology"/>
<evidence type="ECO:0000256" key="4">
    <source>
        <dbReference type="ARBA" id="ARBA00023136"/>
    </source>
</evidence>
<feature type="transmembrane region" description="Helical" evidence="7">
    <location>
        <begin position="257"/>
        <end position="280"/>
    </location>
</feature>
<evidence type="ECO:0000259" key="8">
    <source>
        <dbReference type="Pfam" id="PF20684"/>
    </source>
</evidence>
<feature type="region of interest" description="Disordered" evidence="6">
    <location>
        <begin position="332"/>
        <end position="377"/>
    </location>
</feature>
<organism evidence="9 10">
    <name type="scientific">Diaporthe australafricana</name>
    <dbReference type="NCBI Taxonomy" id="127596"/>
    <lineage>
        <taxon>Eukaryota</taxon>
        <taxon>Fungi</taxon>
        <taxon>Dikarya</taxon>
        <taxon>Ascomycota</taxon>
        <taxon>Pezizomycotina</taxon>
        <taxon>Sordariomycetes</taxon>
        <taxon>Sordariomycetidae</taxon>
        <taxon>Diaporthales</taxon>
        <taxon>Diaporthaceae</taxon>
        <taxon>Diaporthe</taxon>
    </lineage>
</organism>
<feature type="transmembrane region" description="Helical" evidence="7">
    <location>
        <begin position="185"/>
        <end position="205"/>
    </location>
</feature>
<sequence length="399" mass="44776">MAAAQDGLPPGIATEKDDTPVVVVTVVMTLIATIFISLRLYGCVFILRRRLYLEEWLSVINQIDLWLTAAFVINLYATTGAGRHWATLSDPERTKAVFWHNVLTAPSVLGLGLPKLTVVSLLTRVFKPGELHQAFLWSSAILCVVNFVVIILMAWLPCRPIYAAWDVSVTAKQCLDPWIYIKFCYYATTFSAALDFYFALYPVFVFRKLGWDNRKKWVLSGVMGLGICATVVAAYKITTLKVLTFTNDFTYQVSTAIIPTVIEANTIMIAACISTLHPVYELVRKKLRRRMPAAESGAAQRRHDNTDSTPQGVKRGFWSLLIERDVWTESTTMATRQSRSQSQRGPLPASENDETYSIPIRTLEDARDTRGPDQGITRDLKADKALVRLYHAGLGPYSR</sequence>
<evidence type="ECO:0000256" key="7">
    <source>
        <dbReference type="SAM" id="Phobius"/>
    </source>
</evidence>
<feature type="domain" description="Rhodopsin" evidence="8">
    <location>
        <begin position="39"/>
        <end position="280"/>
    </location>
</feature>
<evidence type="ECO:0000256" key="1">
    <source>
        <dbReference type="ARBA" id="ARBA00004141"/>
    </source>
</evidence>
<keyword evidence="10" id="KW-1185">Reference proteome</keyword>
<dbReference type="Pfam" id="PF20684">
    <property type="entry name" value="Fung_rhodopsin"/>
    <property type="match status" value="1"/>
</dbReference>
<feature type="transmembrane region" description="Helical" evidence="7">
    <location>
        <begin position="20"/>
        <end position="47"/>
    </location>
</feature>
<evidence type="ECO:0000313" key="10">
    <source>
        <dbReference type="Proteomes" id="UP001583177"/>
    </source>
</evidence>
<comment type="subcellular location">
    <subcellularLocation>
        <location evidence="1">Membrane</location>
        <topology evidence="1">Multi-pass membrane protein</topology>
    </subcellularLocation>
</comment>
<comment type="caution">
    <text evidence="9">The sequence shown here is derived from an EMBL/GenBank/DDBJ whole genome shotgun (WGS) entry which is preliminary data.</text>
</comment>
<feature type="transmembrane region" description="Helical" evidence="7">
    <location>
        <begin position="97"/>
        <end position="122"/>
    </location>
</feature>
<comment type="similarity">
    <text evidence="5">Belongs to the SAT4 family.</text>
</comment>
<feature type="region of interest" description="Disordered" evidence="6">
    <location>
        <begin position="293"/>
        <end position="312"/>
    </location>
</feature>
<keyword evidence="2 7" id="KW-0812">Transmembrane</keyword>
<dbReference type="Proteomes" id="UP001583177">
    <property type="component" value="Unassembled WGS sequence"/>
</dbReference>
<dbReference type="InterPro" id="IPR049326">
    <property type="entry name" value="Rhodopsin_dom_fungi"/>
</dbReference>
<evidence type="ECO:0000256" key="6">
    <source>
        <dbReference type="SAM" id="MobiDB-lite"/>
    </source>
</evidence>